<evidence type="ECO:0000256" key="2">
    <source>
        <dbReference type="ARBA" id="ARBA00022729"/>
    </source>
</evidence>
<evidence type="ECO:0000259" key="4">
    <source>
        <dbReference type="PROSITE" id="PS51677"/>
    </source>
</evidence>
<dbReference type="InterPro" id="IPR011330">
    <property type="entry name" value="Glyco_hydro/deAcase_b/a-brl"/>
</dbReference>
<sequence length="309" mass="34595">MEQKRHLLIDILIALLVLAVIVLIDHLIVNLKSKSADEDWPKKNSAQVDTGLIDGSPQLGSGQALTMAILPGQKAFAPILNFHRIDKAPANADRIAKSYFVEPDKFEEIIKGIIDDAYEPVFASELVGYLEKKELPSKQILAITFDDGNEDFYTKAWPILQKYKVKSSVYIMTGVGGPNYLTKDQITELDKSGLVQFGSHTVWHPKLTKISESEQRRELKDSKDYLENLLGKKIEIICYPFGLYNDQVKQIAKEVGYKAALTFDQDAWQNPDDLFALTRISVYPELGVMKFLDKLSAEGGSATGGRNEK</sequence>
<evidence type="ECO:0000256" key="1">
    <source>
        <dbReference type="ARBA" id="ARBA00004613"/>
    </source>
</evidence>
<evidence type="ECO:0000256" key="3">
    <source>
        <dbReference type="SAM" id="Phobius"/>
    </source>
</evidence>
<comment type="subcellular location">
    <subcellularLocation>
        <location evidence="1">Secreted</location>
    </subcellularLocation>
</comment>
<reference evidence="5 6" key="1">
    <citation type="journal article" date="2016" name="Nat. Commun.">
        <title>Thousands of microbial genomes shed light on interconnected biogeochemical processes in an aquifer system.</title>
        <authorList>
            <person name="Anantharaman K."/>
            <person name="Brown C.T."/>
            <person name="Hug L.A."/>
            <person name="Sharon I."/>
            <person name="Castelle C.J."/>
            <person name="Probst A.J."/>
            <person name="Thomas B.C."/>
            <person name="Singh A."/>
            <person name="Wilkins M.J."/>
            <person name="Karaoz U."/>
            <person name="Brodie E.L."/>
            <person name="Williams K.H."/>
            <person name="Hubbard S.S."/>
            <person name="Banfield J.F."/>
        </authorList>
    </citation>
    <scope>NUCLEOTIDE SEQUENCE [LARGE SCALE GENOMIC DNA]</scope>
</reference>
<dbReference type="AlphaFoldDB" id="A0A1G1XMC6"/>
<feature type="domain" description="NodB homology" evidence="4">
    <location>
        <begin position="139"/>
        <end position="309"/>
    </location>
</feature>
<evidence type="ECO:0000313" key="6">
    <source>
        <dbReference type="Proteomes" id="UP000176498"/>
    </source>
</evidence>
<dbReference type="GO" id="GO:0016810">
    <property type="term" value="F:hydrolase activity, acting on carbon-nitrogen (but not peptide) bonds"/>
    <property type="evidence" value="ECO:0007669"/>
    <property type="project" value="InterPro"/>
</dbReference>
<dbReference type="Gene3D" id="3.20.20.370">
    <property type="entry name" value="Glycoside hydrolase/deacetylase"/>
    <property type="match status" value="1"/>
</dbReference>
<dbReference type="PROSITE" id="PS51677">
    <property type="entry name" value="NODB"/>
    <property type="match status" value="1"/>
</dbReference>
<keyword evidence="3" id="KW-0812">Transmembrane</keyword>
<dbReference type="CDD" id="cd10918">
    <property type="entry name" value="CE4_NodB_like_5s_6s"/>
    <property type="match status" value="1"/>
</dbReference>
<dbReference type="InterPro" id="IPR051398">
    <property type="entry name" value="Polysacch_Deacetylase"/>
</dbReference>
<dbReference type="GO" id="GO:0005975">
    <property type="term" value="P:carbohydrate metabolic process"/>
    <property type="evidence" value="ECO:0007669"/>
    <property type="project" value="InterPro"/>
</dbReference>
<dbReference type="EMBL" id="MHHZ01000021">
    <property type="protein sequence ID" value="OGY41168.1"/>
    <property type="molecule type" value="Genomic_DNA"/>
</dbReference>
<dbReference type="Proteomes" id="UP000176498">
    <property type="component" value="Unassembled WGS sequence"/>
</dbReference>
<protein>
    <recommendedName>
        <fullName evidence="4">NodB homology domain-containing protein</fullName>
    </recommendedName>
</protein>
<keyword evidence="3" id="KW-1133">Transmembrane helix</keyword>
<feature type="transmembrane region" description="Helical" evidence="3">
    <location>
        <begin position="7"/>
        <end position="29"/>
    </location>
</feature>
<dbReference type="GO" id="GO:0005576">
    <property type="term" value="C:extracellular region"/>
    <property type="evidence" value="ECO:0007669"/>
    <property type="project" value="UniProtKB-SubCell"/>
</dbReference>
<keyword evidence="2" id="KW-0732">Signal</keyword>
<keyword evidence="3" id="KW-0472">Membrane</keyword>
<comment type="caution">
    <text evidence="5">The sequence shown here is derived from an EMBL/GenBank/DDBJ whole genome shotgun (WGS) entry which is preliminary data.</text>
</comment>
<evidence type="ECO:0000313" key="5">
    <source>
        <dbReference type="EMBL" id="OGY41168.1"/>
    </source>
</evidence>
<dbReference type="PANTHER" id="PTHR34216:SF3">
    <property type="entry name" value="POLY-BETA-1,6-N-ACETYL-D-GLUCOSAMINE N-DEACETYLASE"/>
    <property type="match status" value="1"/>
</dbReference>
<organism evidence="5 6">
    <name type="scientific">Candidatus Buchananbacteria bacterium RBG_13_36_9</name>
    <dbReference type="NCBI Taxonomy" id="1797530"/>
    <lineage>
        <taxon>Bacteria</taxon>
        <taxon>Candidatus Buchananiibacteriota</taxon>
    </lineage>
</organism>
<proteinExistence type="predicted"/>
<dbReference type="Pfam" id="PF01522">
    <property type="entry name" value="Polysacc_deac_1"/>
    <property type="match status" value="1"/>
</dbReference>
<accession>A0A1G1XMC6</accession>
<dbReference type="PANTHER" id="PTHR34216">
    <property type="match status" value="1"/>
</dbReference>
<dbReference type="SUPFAM" id="SSF88713">
    <property type="entry name" value="Glycoside hydrolase/deacetylase"/>
    <property type="match status" value="1"/>
</dbReference>
<gene>
    <name evidence="5" type="ORF">A2Y82_01785</name>
</gene>
<name>A0A1G1XMC6_9BACT</name>
<dbReference type="InterPro" id="IPR002509">
    <property type="entry name" value="NODB_dom"/>
</dbReference>